<evidence type="ECO:0000313" key="2">
    <source>
        <dbReference type="Proteomes" id="UP000676194"/>
    </source>
</evidence>
<reference evidence="1" key="1">
    <citation type="submission" date="2021-05" db="EMBL/GenBank/DDBJ databases">
        <title>Complete genome sequence of the cellulolytic planctomycete Telmatocola sphagniphila SP2T and characterization of the first cellulase from planctomycetes.</title>
        <authorList>
            <person name="Rakitin A.L."/>
            <person name="Beletsky A.V."/>
            <person name="Naumoff D.G."/>
            <person name="Kulichevskaya I.S."/>
            <person name="Mardanov A.V."/>
            <person name="Ravin N.V."/>
            <person name="Dedysh S.N."/>
        </authorList>
    </citation>
    <scope>NUCLEOTIDE SEQUENCE</scope>
    <source>
        <strain evidence="1">SP2T</strain>
    </source>
</reference>
<protein>
    <submittedName>
        <fullName evidence="1">Uncharacterized protein</fullName>
    </submittedName>
</protein>
<dbReference type="Proteomes" id="UP000676194">
    <property type="component" value="Chromosome"/>
</dbReference>
<accession>A0A8E6B8C0</accession>
<dbReference type="RefSeq" id="WP_213498019.1">
    <property type="nucleotide sequence ID" value="NZ_CP074694.1"/>
</dbReference>
<dbReference type="KEGG" id="tsph:KIH39_04220"/>
<proteinExistence type="predicted"/>
<dbReference type="EMBL" id="CP074694">
    <property type="protein sequence ID" value="QVL33129.1"/>
    <property type="molecule type" value="Genomic_DNA"/>
</dbReference>
<sequence length="115" mass="13420">MLEFDAARCRTNVRKAETGDLLDRITVFREDLEPGAVPIIERELRDRGIDALAISQYEQKRPRIKASAGYVLKCSLCHRPAINQAWGWHKMWGFLPVFPRLMRWCEEHQPRSDAN</sequence>
<evidence type="ECO:0000313" key="1">
    <source>
        <dbReference type="EMBL" id="QVL33129.1"/>
    </source>
</evidence>
<gene>
    <name evidence="1" type="ORF">KIH39_04220</name>
</gene>
<name>A0A8E6B8C0_9BACT</name>
<organism evidence="1 2">
    <name type="scientific">Telmatocola sphagniphila</name>
    <dbReference type="NCBI Taxonomy" id="1123043"/>
    <lineage>
        <taxon>Bacteria</taxon>
        <taxon>Pseudomonadati</taxon>
        <taxon>Planctomycetota</taxon>
        <taxon>Planctomycetia</taxon>
        <taxon>Gemmatales</taxon>
        <taxon>Gemmataceae</taxon>
    </lineage>
</organism>
<dbReference type="AlphaFoldDB" id="A0A8E6B8C0"/>
<keyword evidence="2" id="KW-1185">Reference proteome</keyword>